<dbReference type="OrthoDB" id="2847560at2"/>
<proteinExistence type="predicted"/>
<accession>A0A1R1QV47</accession>
<dbReference type="EMBL" id="MTJL01000006">
    <property type="protein sequence ID" value="OMI08533.1"/>
    <property type="molecule type" value="Genomic_DNA"/>
</dbReference>
<evidence type="ECO:0000313" key="2">
    <source>
        <dbReference type="EMBL" id="OMI08533.1"/>
    </source>
</evidence>
<feature type="transmembrane region" description="Helical" evidence="1">
    <location>
        <begin position="126"/>
        <end position="144"/>
    </location>
</feature>
<feature type="transmembrane region" description="Helical" evidence="1">
    <location>
        <begin position="189"/>
        <end position="213"/>
    </location>
</feature>
<protein>
    <submittedName>
        <fullName evidence="2">Uncharacterized protein</fullName>
    </submittedName>
</protein>
<feature type="transmembrane region" description="Helical" evidence="1">
    <location>
        <begin position="56"/>
        <end position="77"/>
    </location>
</feature>
<name>A0A1R1S3M2_9BACI</name>
<keyword evidence="1" id="KW-1133">Transmembrane helix</keyword>
<keyword evidence="3" id="KW-1185">Reference proteome</keyword>
<dbReference type="AlphaFoldDB" id="A0A1R1S3M2"/>
<comment type="caution">
    <text evidence="2">The sequence shown here is derived from an EMBL/GenBank/DDBJ whole genome shotgun (WGS) entry which is preliminary data.</text>
</comment>
<evidence type="ECO:0000313" key="3">
    <source>
        <dbReference type="Proteomes" id="UP000187367"/>
    </source>
</evidence>
<dbReference type="Proteomes" id="UP000187367">
    <property type="component" value="Unassembled WGS sequence"/>
</dbReference>
<gene>
    <name evidence="2" type="ORF">BW143_04180</name>
</gene>
<dbReference type="RefSeq" id="WP_076758297.1">
    <property type="nucleotide sequence ID" value="NZ_JARMMH010000014.1"/>
</dbReference>
<keyword evidence="1" id="KW-0812">Transmembrane</keyword>
<evidence type="ECO:0000256" key="1">
    <source>
        <dbReference type="SAM" id="Phobius"/>
    </source>
</evidence>
<reference evidence="2 3" key="1">
    <citation type="submission" date="2017-01" db="EMBL/GenBank/DDBJ databases">
        <title>Bacillus phylogenomics.</title>
        <authorList>
            <person name="Dunlap C."/>
        </authorList>
    </citation>
    <scope>NUCLEOTIDE SEQUENCE [LARGE SCALE GENOMIC DNA]</scope>
    <source>
        <strain evidence="2 3">NRRL B-41282</strain>
    </source>
</reference>
<feature type="transmembrane region" description="Helical" evidence="1">
    <location>
        <begin position="31"/>
        <end position="50"/>
    </location>
</feature>
<sequence>MIKLDGKVKYGNLPSEIQTHLTPIVTKDDKIALLFCIVVFLDLVCAIPLLVNGERLFTLVALPFMIGINIWTLIVMFMKISSHNALHFTLYKGGTGTVLSFCYFVLSQKYGFSVLGSNPLYMMTSLLAYLIVIIGFIRYYLVIFPNYKRKKKNSPAWGTYLLTLGPGAGYIAAQFIFRFSDSVADLFMSYMYLFMGCLSSYVGVKFVHQFIFVKANQDIINQRLGKGRFSHDPK</sequence>
<feature type="transmembrane region" description="Helical" evidence="1">
    <location>
        <begin position="156"/>
        <end position="177"/>
    </location>
</feature>
<accession>A0A1R1S3M2</accession>
<feature type="transmembrane region" description="Helical" evidence="1">
    <location>
        <begin position="89"/>
        <end position="106"/>
    </location>
</feature>
<organism evidence="2 3">
    <name type="scientific">Bacillus swezeyi</name>
    <dbReference type="NCBI Taxonomy" id="1925020"/>
    <lineage>
        <taxon>Bacteria</taxon>
        <taxon>Bacillati</taxon>
        <taxon>Bacillota</taxon>
        <taxon>Bacilli</taxon>
        <taxon>Bacillales</taxon>
        <taxon>Bacillaceae</taxon>
        <taxon>Bacillus</taxon>
    </lineage>
</organism>
<keyword evidence="1" id="KW-0472">Membrane</keyword>